<dbReference type="Proteomes" id="UP000294937">
    <property type="component" value="Unassembled WGS sequence"/>
</dbReference>
<name>A0A4R3KZS7_9BACL</name>
<protein>
    <submittedName>
        <fullName evidence="2">Uncharacterized protein</fullName>
    </submittedName>
</protein>
<sequence>MSWFNVRGDDWDSMESLGKVVLLPLDMAKSLGGFVADELHATVTPKERKMDLLNGKCKDLEERQEKNFQKRQEIKNKILEKRIAVEDKVATWILDRLNGEGFNDFMVKREDEATKIVRESKQAVKDFNEKIKGIDKKREKPLLYLVQDRESQPGKTRAKDQERTR</sequence>
<dbReference type="RefSeq" id="WP_131926829.1">
    <property type="nucleotide sequence ID" value="NZ_SMAG01000014.1"/>
</dbReference>
<evidence type="ECO:0000256" key="1">
    <source>
        <dbReference type="SAM" id="MobiDB-lite"/>
    </source>
</evidence>
<evidence type="ECO:0000313" key="3">
    <source>
        <dbReference type="Proteomes" id="UP000294937"/>
    </source>
</evidence>
<comment type="caution">
    <text evidence="2">The sequence shown here is derived from an EMBL/GenBank/DDBJ whole genome shotgun (WGS) entry which is preliminary data.</text>
</comment>
<dbReference type="EMBL" id="SMAG01000014">
    <property type="protein sequence ID" value="TCS92220.1"/>
    <property type="molecule type" value="Genomic_DNA"/>
</dbReference>
<organism evidence="2 3">
    <name type="scientific">Hazenella coriacea</name>
    <dbReference type="NCBI Taxonomy" id="1179467"/>
    <lineage>
        <taxon>Bacteria</taxon>
        <taxon>Bacillati</taxon>
        <taxon>Bacillota</taxon>
        <taxon>Bacilli</taxon>
        <taxon>Bacillales</taxon>
        <taxon>Thermoactinomycetaceae</taxon>
        <taxon>Hazenella</taxon>
    </lineage>
</organism>
<dbReference type="AlphaFoldDB" id="A0A4R3KZS7"/>
<evidence type="ECO:0000313" key="2">
    <source>
        <dbReference type="EMBL" id="TCS92220.1"/>
    </source>
</evidence>
<accession>A0A4R3KZS7</accession>
<proteinExistence type="predicted"/>
<reference evidence="2 3" key="1">
    <citation type="submission" date="2019-03" db="EMBL/GenBank/DDBJ databases">
        <title>Genomic Encyclopedia of Type Strains, Phase IV (KMG-IV): sequencing the most valuable type-strain genomes for metagenomic binning, comparative biology and taxonomic classification.</title>
        <authorList>
            <person name="Goeker M."/>
        </authorList>
    </citation>
    <scope>NUCLEOTIDE SEQUENCE [LARGE SCALE GENOMIC DNA]</scope>
    <source>
        <strain evidence="2 3">DSM 45707</strain>
    </source>
</reference>
<keyword evidence="3" id="KW-1185">Reference proteome</keyword>
<gene>
    <name evidence="2" type="ORF">EDD58_11411</name>
</gene>
<feature type="region of interest" description="Disordered" evidence="1">
    <location>
        <begin position="145"/>
        <end position="165"/>
    </location>
</feature>